<dbReference type="Gene3D" id="3.30.70.80">
    <property type="entry name" value="Peptidase S8 propeptide/proteinase inhibitor I9"/>
    <property type="match status" value="1"/>
</dbReference>
<dbReference type="InterPro" id="IPR015500">
    <property type="entry name" value="Peptidase_S8_subtilisin-rel"/>
</dbReference>
<evidence type="ECO:0000256" key="6">
    <source>
        <dbReference type="RuleBase" id="RU003355"/>
    </source>
</evidence>
<keyword evidence="8" id="KW-0732">Signal</keyword>
<dbReference type="PRINTS" id="PR00723">
    <property type="entry name" value="SUBTILISIN"/>
</dbReference>
<evidence type="ECO:0000256" key="2">
    <source>
        <dbReference type="ARBA" id="ARBA00022670"/>
    </source>
</evidence>
<proteinExistence type="inferred from homology"/>
<dbReference type="InterPro" id="IPR037045">
    <property type="entry name" value="S8pro/Inhibitor_I9_sf"/>
</dbReference>
<dbReference type="PROSITE" id="PS51829">
    <property type="entry name" value="P_HOMO_B"/>
    <property type="match status" value="1"/>
</dbReference>
<dbReference type="PROSITE" id="PS51892">
    <property type="entry name" value="SUBTILASE"/>
    <property type="match status" value="1"/>
</dbReference>
<dbReference type="InterPro" id="IPR036852">
    <property type="entry name" value="Peptidase_S8/S53_dom_sf"/>
</dbReference>
<dbReference type="PROSITE" id="PS00136">
    <property type="entry name" value="SUBTILASE_ASP"/>
    <property type="match status" value="1"/>
</dbReference>
<dbReference type="Pfam" id="PF01483">
    <property type="entry name" value="P_proprotein"/>
    <property type="match status" value="1"/>
</dbReference>
<dbReference type="InterPro" id="IPR023828">
    <property type="entry name" value="Peptidase_S8_Ser-AS"/>
</dbReference>
<keyword evidence="2 5" id="KW-0645">Protease</keyword>
<evidence type="ECO:0000256" key="7">
    <source>
        <dbReference type="SAM" id="MobiDB-lite"/>
    </source>
</evidence>
<dbReference type="PROSITE" id="PS51318">
    <property type="entry name" value="TAT"/>
    <property type="match status" value="1"/>
</dbReference>
<dbReference type="PROSITE" id="PS00138">
    <property type="entry name" value="SUBTILASE_SER"/>
    <property type="match status" value="1"/>
</dbReference>
<dbReference type="EMBL" id="JBHUFU010000024">
    <property type="protein sequence ID" value="MFD1833048.1"/>
    <property type="molecule type" value="Genomic_DNA"/>
</dbReference>
<dbReference type="CDD" id="cd04077">
    <property type="entry name" value="Peptidases_S8_PCSK9_ProteinaseK_like"/>
    <property type="match status" value="1"/>
</dbReference>
<feature type="active site" description="Charge relay system" evidence="5">
    <location>
        <position position="351"/>
    </location>
</feature>
<dbReference type="Gene3D" id="3.40.50.200">
    <property type="entry name" value="Peptidase S8/S53 domain"/>
    <property type="match status" value="1"/>
</dbReference>
<feature type="region of interest" description="Disordered" evidence="7">
    <location>
        <begin position="389"/>
        <end position="422"/>
    </location>
</feature>
<dbReference type="SUPFAM" id="SSF52743">
    <property type="entry name" value="Subtilisin-like"/>
    <property type="match status" value="1"/>
</dbReference>
<dbReference type="Pfam" id="PF00082">
    <property type="entry name" value="Peptidase_S8"/>
    <property type="match status" value="1"/>
</dbReference>
<dbReference type="InterPro" id="IPR008979">
    <property type="entry name" value="Galactose-bd-like_sf"/>
</dbReference>
<keyword evidence="4 5" id="KW-0720">Serine protease</keyword>
<comment type="similarity">
    <text evidence="1 5 6">Belongs to the peptidase S8 family.</text>
</comment>
<evidence type="ECO:0000313" key="11">
    <source>
        <dbReference type="Proteomes" id="UP001597365"/>
    </source>
</evidence>
<evidence type="ECO:0000259" key="9">
    <source>
        <dbReference type="PROSITE" id="PS51829"/>
    </source>
</evidence>
<evidence type="ECO:0000313" key="10">
    <source>
        <dbReference type="EMBL" id="MFD1833048.1"/>
    </source>
</evidence>
<evidence type="ECO:0000256" key="3">
    <source>
        <dbReference type="ARBA" id="ARBA00022801"/>
    </source>
</evidence>
<dbReference type="InterPro" id="IPR023827">
    <property type="entry name" value="Peptidase_S8_Asp-AS"/>
</dbReference>
<dbReference type="SUPFAM" id="SSF49785">
    <property type="entry name" value="Galactose-binding domain-like"/>
    <property type="match status" value="1"/>
</dbReference>
<comment type="caution">
    <text evidence="10">The sequence shown here is derived from an EMBL/GenBank/DDBJ whole genome shotgun (WGS) entry which is preliminary data.</text>
</comment>
<sequence length="528" mass="53610">MAATRPTRRRRIRTAAVTAAALAVGLAPGLTAVAAPAPPAEGVIQNAGAPGAIKGSYIVTLDEGAVDSGTSKGRSLVERYGATIERTYHEALNGYAVQLTEAEAKRLAADPAVAAVAQDQRVSVTATQTNPPSWGLDRIDQRSLPLDSRYTYPDSAGDGVTAYIIDTGVRISHADFGGRARYGYDAIDGDTSAGDGNGHGTHVAGTVAGTAHGVAKKADVVAVRVLDNNGSGTISGVVAGVDWVTRNAVKPAVANMSLGGGANSTLDTAVRNSIASGVTYAVAAGNESSNASGSSPARVAEAITVGSTTSTDARSSFSNYGSILDIFAPGSSITSTWHTSDSATNTISGTSMASPHVAGAAALYLGENPNATPTQVAAGLDSAAVTGVVSGPGTGSPNKLLNVGEGDPGEEPPTGDRFENTADYPIRDNATVESPITVSGISGNAPSNLRVEVDIRHTYSGDLQVDLVAPDGTAYRLKNYGTGGSADDVVGTYTVDASSETANGTWRLRVGDNARWDTGTINSWALQF</sequence>
<dbReference type="PANTHER" id="PTHR43806">
    <property type="entry name" value="PEPTIDASE S8"/>
    <property type="match status" value="1"/>
</dbReference>
<dbReference type="RefSeq" id="WP_380904543.1">
    <property type="nucleotide sequence ID" value="NZ_JBHUFU010000024.1"/>
</dbReference>
<evidence type="ECO:0000256" key="4">
    <source>
        <dbReference type="ARBA" id="ARBA00022825"/>
    </source>
</evidence>
<dbReference type="InterPro" id="IPR034193">
    <property type="entry name" value="PCSK9_ProteinaseK-like"/>
</dbReference>
<evidence type="ECO:0000256" key="8">
    <source>
        <dbReference type="SAM" id="SignalP"/>
    </source>
</evidence>
<organism evidence="10 11">
    <name type="scientific">Streptomyces desertarenae</name>
    <dbReference type="NCBI Taxonomy" id="2666184"/>
    <lineage>
        <taxon>Bacteria</taxon>
        <taxon>Bacillati</taxon>
        <taxon>Actinomycetota</taxon>
        <taxon>Actinomycetes</taxon>
        <taxon>Kitasatosporales</taxon>
        <taxon>Streptomycetaceae</taxon>
        <taxon>Streptomyces</taxon>
    </lineage>
</organism>
<keyword evidence="11" id="KW-1185">Reference proteome</keyword>
<dbReference type="PROSITE" id="PS00137">
    <property type="entry name" value="SUBTILASE_HIS"/>
    <property type="match status" value="1"/>
</dbReference>
<keyword evidence="3 5" id="KW-0378">Hydrolase</keyword>
<feature type="signal peptide" evidence="8">
    <location>
        <begin position="1"/>
        <end position="34"/>
    </location>
</feature>
<accession>A0ABW4PRS5</accession>
<gene>
    <name evidence="10" type="ORF">ACFSJS_25870</name>
</gene>
<feature type="active site" description="Charge relay system" evidence="5">
    <location>
        <position position="166"/>
    </location>
</feature>
<dbReference type="InterPro" id="IPR010259">
    <property type="entry name" value="S8pro/Inhibitor_I9"/>
</dbReference>
<reference evidence="11" key="1">
    <citation type="journal article" date="2019" name="Int. J. Syst. Evol. Microbiol.">
        <title>The Global Catalogue of Microorganisms (GCM) 10K type strain sequencing project: providing services to taxonomists for standard genome sequencing and annotation.</title>
        <authorList>
            <consortium name="The Broad Institute Genomics Platform"/>
            <consortium name="The Broad Institute Genome Sequencing Center for Infectious Disease"/>
            <person name="Wu L."/>
            <person name="Ma J."/>
        </authorList>
    </citation>
    <scope>NUCLEOTIDE SEQUENCE [LARGE SCALE GENOMIC DNA]</scope>
    <source>
        <strain evidence="11">CGMCC 4.7455</strain>
    </source>
</reference>
<dbReference type="InterPro" id="IPR006311">
    <property type="entry name" value="TAT_signal"/>
</dbReference>
<feature type="chain" id="PRO_5045064558" evidence="8">
    <location>
        <begin position="35"/>
        <end position="528"/>
    </location>
</feature>
<feature type="active site" description="Charge relay system" evidence="5">
    <location>
        <position position="199"/>
    </location>
</feature>
<evidence type="ECO:0000256" key="5">
    <source>
        <dbReference type="PROSITE-ProRule" id="PRU01240"/>
    </source>
</evidence>
<feature type="domain" description="P/Homo B" evidence="9">
    <location>
        <begin position="406"/>
        <end position="528"/>
    </location>
</feature>
<dbReference type="Gene3D" id="2.60.120.260">
    <property type="entry name" value="Galactose-binding domain-like"/>
    <property type="match status" value="1"/>
</dbReference>
<dbReference type="SUPFAM" id="SSF54897">
    <property type="entry name" value="Protease propeptides/inhibitors"/>
    <property type="match status" value="1"/>
</dbReference>
<dbReference type="InterPro" id="IPR000209">
    <property type="entry name" value="Peptidase_S8/S53_dom"/>
</dbReference>
<name>A0ABW4PRS5_9ACTN</name>
<dbReference type="InterPro" id="IPR050131">
    <property type="entry name" value="Peptidase_S8_subtilisin-like"/>
</dbReference>
<protein>
    <submittedName>
        <fullName evidence="10">S8 family serine peptidase</fullName>
    </submittedName>
</protein>
<dbReference type="InterPro" id="IPR002884">
    <property type="entry name" value="P_dom"/>
</dbReference>
<dbReference type="Pfam" id="PF05922">
    <property type="entry name" value="Inhibitor_I9"/>
    <property type="match status" value="1"/>
</dbReference>
<dbReference type="InterPro" id="IPR022398">
    <property type="entry name" value="Peptidase_S8_His-AS"/>
</dbReference>
<dbReference type="Proteomes" id="UP001597365">
    <property type="component" value="Unassembled WGS sequence"/>
</dbReference>
<evidence type="ECO:0000256" key="1">
    <source>
        <dbReference type="ARBA" id="ARBA00011073"/>
    </source>
</evidence>
<dbReference type="PANTHER" id="PTHR43806:SF11">
    <property type="entry name" value="CEREVISIN-RELATED"/>
    <property type="match status" value="1"/>
</dbReference>